<reference evidence="5" key="1">
    <citation type="submission" date="2021-01" db="EMBL/GenBank/DDBJ databases">
        <title>A chromosome-scale assembly of European eel, Anguilla anguilla.</title>
        <authorList>
            <person name="Henkel C."/>
            <person name="Jong-Raadsen S.A."/>
            <person name="Dufour S."/>
            <person name="Weltzien F.-A."/>
            <person name="Palstra A.P."/>
            <person name="Pelster B."/>
            <person name="Spaink H.P."/>
            <person name="Van Den Thillart G.E."/>
            <person name="Jansen H."/>
            <person name="Zahm M."/>
            <person name="Klopp C."/>
            <person name="Cedric C."/>
            <person name="Louis A."/>
            <person name="Berthelot C."/>
            <person name="Parey E."/>
            <person name="Roest Crollius H."/>
            <person name="Montfort J."/>
            <person name="Robinson-Rechavi M."/>
            <person name="Bucao C."/>
            <person name="Bouchez O."/>
            <person name="Gislard M."/>
            <person name="Lluch J."/>
            <person name="Milhes M."/>
            <person name="Lampietro C."/>
            <person name="Lopez Roques C."/>
            <person name="Donnadieu C."/>
            <person name="Braasch I."/>
            <person name="Desvignes T."/>
            <person name="Postlethwait J."/>
            <person name="Bobe J."/>
            <person name="Guiguen Y."/>
            <person name="Dirks R."/>
        </authorList>
    </citation>
    <scope>NUCLEOTIDE SEQUENCE</scope>
    <source>
        <strain evidence="5">Tag_6206</strain>
        <tissue evidence="5">Liver</tissue>
    </source>
</reference>
<dbReference type="AlphaFoldDB" id="A0A9D3RSZ2"/>
<keyword evidence="1" id="KW-0732">Signal</keyword>
<dbReference type="Gene3D" id="2.60.120.200">
    <property type="match status" value="2"/>
</dbReference>
<dbReference type="Proteomes" id="UP001044222">
    <property type="component" value="Chromosome 9"/>
</dbReference>
<accession>A0A9D3RSZ2</accession>
<proteinExistence type="predicted"/>
<evidence type="ECO:0000259" key="4">
    <source>
        <dbReference type="SMART" id="SM00210"/>
    </source>
</evidence>
<evidence type="ECO:0000313" key="5">
    <source>
        <dbReference type="EMBL" id="KAG5841755.1"/>
    </source>
</evidence>
<organism evidence="5 6">
    <name type="scientific">Anguilla anguilla</name>
    <name type="common">European freshwater eel</name>
    <name type="synonym">Muraena anguilla</name>
    <dbReference type="NCBI Taxonomy" id="7936"/>
    <lineage>
        <taxon>Eukaryota</taxon>
        <taxon>Metazoa</taxon>
        <taxon>Chordata</taxon>
        <taxon>Craniata</taxon>
        <taxon>Vertebrata</taxon>
        <taxon>Euteleostomi</taxon>
        <taxon>Actinopterygii</taxon>
        <taxon>Neopterygii</taxon>
        <taxon>Teleostei</taxon>
        <taxon>Anguilliformes</taxon>
        <taxon>Anguillidae</taxon>
        <taxon>Anguilla</taxon>
    </lineage>
</organism>
<evidence type="ECO:0000313" key="6">
    <source>
        <dbReference type="Proteomes" id="UP001044222"/>
    </source>
</evidence>
<protein>
    <recommendedName>
        <fullName evidence="4">Thrombospondin-like N-terminal domain-containing protein</fullName>
    </recommendedName>
</protein>
<comment type="caution">
    <text evidence="5">The sequence shown here is derived from an EMBL/GenBank/DDBJ whole genome shotgun (WGS) entry which is preliminary data.</text>
</comment>
<dbReference type="InterPro" id="IPR013320">
    <property type="entry name" value="ConA-like_dom_sf"/>
</dbReference>
<sequence length="308" mass="33329">MATITVGLPSPPAVTLYGQTVAPQVGRCWMNNLRRRVGVGERGSKGHLDLTELIGVPLPPSVSFVTGYEGFPAYSFGPDANIGRLTKTFAPDPFFRDFAIIVTARPTARGGVLFAVTDAFQRAVYLGLALSPTARRLYMDCEEYHSVPVRRSARRLRFEPGSGIFVGNAGATGLRKFEGSIQQLVIKPDPRAAEEQCEEDDPYASGDASGDDVPDDRETLDEVKKRVLDLVSSRLEDALSVPVKAPPTEVPYGGIRRVLGSHDPHQRATFGPAHSADRGDSAQERGGAGRGGANRKYILSFCTERREG</sequence>
<dbReference type="EMBL" id="JAFIRN010000009">
    <property type="protein sequence ID" value="KAG5841755.1"/>
    <property type="molecule type" value="Genomic_DNA"/>
</dbReference>
<evidence type="ECO:0000256" key="1">
    <source>
        <dbReference type="ARBA" id="ARBA00022729"/>
    </source>
</evidence>
<feature type="region of interest" description="Disordered" evidence="3">
    <location>
        <begin position="244"/>
        <end position="294"/>
    </location>
</feature>
<feature type="region of interest" description="Disordered" evidence="3">
    <location>
        <begin position="191"/>
        <end position="217"/>
    </location>
</feature>
<dbReference type="InterPro" id="IPR048287">
    <property type="entry name" value="TSPN-like_N"/>
</dbReference>
<name>A0A9D3RSZ2_ANGAN</name>
<gene>
    <name evidence="5" type="ORF">ANANG_G00170190</name>
</gene>
<evidence type="ECO:0000256" key="3">
    <source>
        <dbReference type="SAM" id="MobiDB-lite"/>
    </source>
</evidence>
<keyword evidence="2" id="KW-0677">Repeat</keyword>
<dbReference type="SMART" id="SM00210">
    <property type="entry name" value="TSPN"/>
    <property type="match status" value="1"/>
</dbReference>
<dbReference type="SUPFAM" id="SSF49899">
    <property type="entry name" value="Concanavalin A-like lectins/glucanases"/>
    <property type="match status" value="1"/>
</dbReference>
<feature type="domain" description="Thrombospondin-like N-terminal" evidence="4">
    <location>
        <begin position="47"/>
        <end position="190"/>
    </location>
</feature>
<evidence type="ECO:0000256" key="2">
    <source>
        <dbReference type="ARBA" id="ARBA00022737"/>
    </source>
</evidence>
<keyword evidence="6" id="KW-1185">Reference proteome</keyword>